<dbReference type="Gene3D" id="3.40.640.10">
    <property type="entry name" value="Type I PLP-dependent aspartate aminotransferase-like (Major domain)"/>
    <property type="match status" value="1"/>
</dbReference>
<dbReference type="SMART" id="SM00906">
    <property type="entry name" value="Fungal_trans"/>
    <property type="match status" value="1"/>
</dbReference>
<organism evidence="7 8">
    <name type="scientific">Teratosphaeria destructans</name>
    <dbReference type="NCBI Taxonomy" id="418781"/>
    <lineage>
        <taxon>Eukaryota</taxon>
        <taxon>Fungi</taxon>
        <taxon>Dikarya</taxon>
        <taxon>Ascomycota</taxon>
        <taxon>Pezizomycotina</taxon>
        <taxon>Dothideomycetes</taxon>
        <taxon>Dothideomycetidae</taxon>
        <taxon>Mycosphaerellales</taxon>
        <taxon>Teratosphaeriaceae</taxon>
        <taxon>Teratosphaeria</taxon>
    </lineage>
</organism>
<reference evidence="7 8" key="1">
    <citation type="journal article" date="2018" name="IMA Fungus">
        <title>IMA Genome-F 10: Nine draft genome sequences of Claviceps purpurea s.lat., including C. arundinis, C. humidiphila, and C. cf. spartinae, pseudomolecules for the pitch canker pathogen Fusarium circinatum, draft genome of Davidsoniella eucalypti, Grosmannia galeiformis, Quambalaria eucalypti, and Teratosphaeria destructans.</title>
        <authorList>
            <person name="Wingfield B.D."/>
            <person name="Liu M."/>
            <person name="Nguyen H.D."/>
            <person name="Lane F.A."/>
            <person name="Morgan S.W."/>
            <person name="De Vos L."/>
            <person name="Wilken P.M."/>
            <person name="Duong T.A."/>
            <person name="Aylward J."/>
            <person name="Coetzee M.P."/>
            <person name="Dadej K."/>
            <person name="De Beer Z.W."/>
            <person name="Findlay W."/>
            <person name="Havenga M."/>
            <person name="Kolarik M."/>
            <person name="Menzies J.G."/>
            <person name="Naidoo K."/>
            <person name="Pochopski O."/>
            <person name="Shoukouhi P."/>
            <person name="Santana Q.C."/>
            <person name="Seifert K.A."/>
            <person name="Soal N."/>
            <person name="Steenkamp E.T."/>
            <person name="Tatham C.T."/>
            <person name="van der Nest M.A."/>
            <person name="Wingfield M.J."/>
        </authorList>
    </citation>
    <scope>NUCLEOTIDE SEQUENCE [LARGE SCALE GENOMIC DNA]</scope>
    <source>
        <strain evidence="7">CMW44962</strain>
    </source>
</reference>
<dbReference type="SUPFAM" id="SSF53383">
    <property type="entry name" value="PLP-dependent transferases"/>
    <property type="match status" value="1"/>
</dbReference>
<dbReference type="InterPro" id="IPR015422">
    <property type="entry name" value="PyrdxlP-dep_Trfase_small"/>
</dbReference>
<proteinExistence type="inferred from homology"/>
<feature type="region of interest" description="Disordered" evidence="5">
    <location>
        <begin position="504"/>
        <end position="555"/>
    </location>
</feature>
<dbReference type="PROSITE" id="PS50048">
    <property type="entry name" value="ZN2_CY6_FUNGAL_2"/>
    <property type="match status" value="1"/>
</dbReference>
<dbReference type="InterPro" id="IPR015424">
    <property type="entry name" value="PyrdxlP-dep_Trfase"/>
</dbReference>
<dbReference type="CDD" id="cd12148">
    <property type="entry name" value="fungal_TF_MHR"/>
    <property type="match status" value="1"/>
</dbReference>
<dbReference type="GO" id="GO:0008483">
    <property type="term" value="F:transaminase activity"/>
    <property type="evidence" value="ECO:0007669"/>
    <property type="project" value="InterPro"/>
</dbReference>
<evidence type="ECO:0000256" key="4">
    <source>
        <dbReference type="ARBA" id="ARBA00023242"/>
    </source>
</evidence>
<dbReference type="InterPro" id="IPR007219">
    <property type="entry name" value="XnlR_reg_dom"/>
</dbReference>
<dbReference type="Proteomes" id="UP001138500">
    <property type="component" value="Unassembled WGS sequence"/>
</dbReference>
<dbReference type="GO" id="GO:0006351">
    <property type="term" value="P:DNA-templated transcription"/>
    <property type="evidence" value="ECO:0007669"/>
    <property type="project" value="InterPro"/>
</dbReference>
<comment type="similarity">
    <text evidence="1">Belongs to the class-III pyridoxal-phosphate-dependent aminotransferase family.</text>
</comment>
<dbReference type="GO" id="GO:0003677">
    <property type="term" value="F:DNA binding"/>
    <property type="evidence" value="ECO:0007669"/>
    <property type="project" value="InterPro"/>
</dbReference>
<dbReference type="Pfam" id="PF00172">
    <property type="entry name" value="Zn_clus"/>
    <property type="match status" value="1"/>
</dbReference>
<dbReference type="GO" id="GO:0030170">
    <property type="term" value="F:pyridoxal phosphate binding"/>
    <property type="evidence" value="ECO:0007669"/>
    <property type="project" value="InterPro"/>
</dbReference>
<dbReference type="EMBL" id="RIBY02001856">
    <property type="protein sequence ID" value="KAH9827783.1"/>
    <property type="molecule type" value="Genomic_DNA"/>
</dbReference>
<dbReference type="GO" id="GO:0000981">
    <property type="term" value="F:DNA-binding transcription factor activity, RNA polymerase II-specific"/>
    <property type="evidence" value="ECO:0007669"/>
    <property type="project" value="InterPro"/>
</dbReference>
<dbReference type="CDD" id="cd00610">
    <property type="entry name" value="OAT_like"/>
    <property type="match status" value="1"/>
</dbReference>
<dbReference type="OrthoDB" id="10261433at2759"/>
<name>A0A9W7W2E4_9PEZI</name>
<dbReference type="GO" id="GO:0005739">
    <property type="term" value="C:mitochondrion"/>
    <property type="evidence" value="ECO:0007669"/>
    <property type="project" value="TreeGrafter"/>
</dbReference>
<keyword evidence="8" id="KW-1185">Reference proteome</keyword>
<dbReference type="InterPro" id="IPR001138">
    <property type="entry name" value="Zn2Cys6_DnaBD"/>
</dbReference>
<dbReference type="PROSITE" id="PS00463">
    <property type="entry name" value="ZN2_CY6_FUNGAL_1"/>
    <property type="match status" value="1"/>
</dbReference>
<dbReference type="PANTHER" id="PTHR45688:SF13">
    <property type="entry name" value="ALANINE--GLYOXYLATE AMINOTRANSFERASE 2-LIKE"/>
    <property type="match status" value="1"/>
</dbReference>
<comment type="caution">
    <text evidence="7">The sequence shown here is derived from an EMBL/GenBank/DDBJ whole genome shotgun (WGS) entry which is preliminary data.</text>
</comment>
<evidence type="ECO:0000256" key="2">
    <source>
        <dbReference type="ARBA" id="ARBA00022723"/>
    </source>
</evidence>
<feature type="domain" description="Zn(2)-C6 fungal-type" evidence="6">
    <location>
        <begin position="471"/>
        <end position="503"/>
    </location>
</feature>
<dbReference type="PROSITE" id="PS00600">
    <property type="entry name" value="AA_TRANSFER_CLASS_3"/>
    <property type="match status" value="1"/>
</dbReference>
<evidence type="ECO:0000256" key="1">
    <source>
        <dbReference type="ARBA" id="ARBA00008954"/>
    </source>
</evidence>
<keyword evidence="4" id="KW-0539">Nucleus</keyword>
<dbReference type="CDD" id="cd00067">
    <property type="entry name" value="GAL4"/>
    <property type="match status" value="1"/>
</dbReference>
<dbReference type="InterPro" id="IPR015421">
    <property type="entry name" value="PyrdxlP-dep_Trfase_major"/>
</dbReference>
<dbReference type="InterPro" id="IPR049704">
    <property type="entry name" value="Aminotrans_3_PPA_site"/>
</dbReference>
<dbReference type="PANTHER" id="PTHR45688">
    <property type="match status" value="1"/>
</dbReference>
<dbReference type="InterPro" id="IPR005814">
    <property type="entry name" value="Aminotrans_3"/>
</dbReference>
<gene>
    <name evidence="7" type="ORF">Tdes44962_MAKER02716</name>
</gene>
<dbReference type="InterPro" id="IPR036864">
    <property type="entry name" value="Zn2-C6_fun-type_DNA-bd_sf"/>
</dbReference>
<keyword evidence="3" id="KW-0663">Pyridoxal phosphate</keyword>
<keyword evidence="2" id="KW-0479">Metal-binding</keyword>
<evidence type="ECO:0000313" key="7">
    <source>
        <dbReference type="EMBL" id="KAH9827783.1"/>
    </source>
</evidence>
<dbReference type="Gene3D" id="3.90.1150.10">
    <property type="entry name" value="Aspartate Aminotransferase, domain 1"/>
    <property type="match status" value="1"/>
</dbReference>
<evidence type="ECO:0000256" key="5">
    <source>
        <dbReference type="SAM" id="MobiDB-lite"/>
    </source>
</evidence>
<accession>A0A9W7W2E4</accession>
<reference evidence="7 8" key="2">
    <citation type="journal article" date="2021" name="Curr. Genet.">
        <title>Genetic response to nitrogen starvation in the aggressive Eucalyptus foliar pathogen Teratosphaeria destructans.</title>
        <authorList>
            <person name="Havenga M."/>
            <person name="Wingfield B.D."/>
            <person name="Wingfield M.J."/>
            <person name="Dreyer L.L."/>
            <person name="Roets F."/>
            <person name="Aylward J."/>
        </authorList>
    </citation>
    <scope>NUCLEOTIDE SEQUENCE [LARGE SCALE GENOMIC DNA]</scope>
    <source>
        <strain evidence="7">CMW44962</strain>
    </source>
</reference>
<evidence type="ECO:0000256" key="3">
    <source>
        <dbReference type="ARBA" id="ARBA00022898"/>
    </source>
</evidence>
<dbReference type="Pfam" id="PF04082">
    <property type="entry name" value="Fungal_trans"/>
    <property type="match status" value="1"/>
</dbReference>
<dbReference type="SUPFAM" id="SSF57701">
    <property type="entry name" value="Zn2/Cys6 DNA-binding domain"/>
    <property type="match status" value="1"/>
</dbReference>
<sequence>MTRLYENVNQQQLQEDADRSLLHYGTAFHPDIITYAEGQWIETASGHRMLDWTSGQMSTLIGHSHPEIVKVVSEHAAQLDHLFSGMLSPPVIPPNESDSPWPGQGAFWSTGGESNEAAIRLAKFYTGKFEVVGLASSWHGVTGAAIAAQYHAGRAGYGPNVPGNFALPTPNAYRSIFRKPDGSYDWETELDYGFGLIDKQSCGSLAAVILEPILSSGGMLVLPPGYLRAVKRHCEQRSMLLIVDEAQTGIGRAGDMFAFQHFAEDEGVVPDILTLSKTLGNGLPLSAVVTSDRIANYAKDNDFLFYTTHVNDPIPAAVGDKVLEVVVRDDLVGNSRRMGEKLQRGLRKLESRYGCIGDVRGRGLMAGLEIVADRKTKVGAPDVGAAVGKRMMELGLWAQLATMASFGGVFRIAPPITVTEDELERGLRIMEEAFASTSGTMPLYPRPDVGHIGSQAEASSRLPYRSHKMPACDLCRQRKIRCHSDLAGRPCRFCRERDLSCQFTTTANGSPKAHREPRRKRRRPSPEALEMDRPADGSTGELAQYPSISGTSPTEASVLMNPTMAEDIQVLEHYLASEERRNAPTTTPYNLISNTAGKSIVYLNVPKRRKGLRPETVQPGETQREILEHVLGPHKSEVIRLYFQHVNPCFPVIDEKTFNDMWHRDERSVSSTLMCDIYASALAYWQNSMALRHNSRPDMAFVWNQAVAALQEDFMAPTISTVHSALLDLVGRPIGQTTGNIVNTGRTITLAHSLGLHRDPTSWKITVHEKHIRIRLWWGVLIHDHWSALAHGIPPNIHRPNYDVPLPELNALSGLLPSDENRQAAASFVHLCSLTQILGQILPAVYALHTEPQEIWRSIRRWECAMDEWEDKLPNTLRQATSSESDVPNGSSNLWFCFMSVKLLICRLAFKMCSSTPAGTNPEAKQYRLAMLRDAACVLTDFALSLSDAQLREFWLPYTAYLLVSSTTILLRTTVESADLPTKQSCAQKLMKLQTHLRHAQCAGWDVADFCIERCRQPIEGIAAAMGVYVDASLGNDVRNPDPIQSDGVLEDLDGFNASGQSFMDADLLLPVDALDVPWQSLWDNIEGGTGGATIL</sequence>
<feature type="compositionally biased region" description="Polar residues" evidence="5">
    <location>
        <begin position="546"/>
        <end position="555"/>
    </location>
</feature>
<dbReference type="Gene3D" id="4.10.240.10">
    <property type="entry name" value="Zn(2)-C6 fungal-type DNA-binding domain"/>
    <property type="match status" value="1"/>
</dbReference>
<dbReference type="AlphaFoldDB" id="A0A9W7W2E4"/>
<evidence type="ECO:0000313" key="8">
    <source>
        <dbReference type="Proteomes" id="UP001138500"/>
    </source>
</evidence>
<protein>
    <submittedName>
        <fullName evidence="7">Dialkylglycine decarboxylase</fullName>
    </submittedName>
</protein>
<evidence type="ECO:0000259" key="6">
    <source>
        <dbReference type="PROSITE" id="PS50048"/>
    </source>
</evidence>
<dbReference type="GO" id="GO:0008270">
    <property type="term" value="F:zinc ion binding"/>
    <property type="evidence" value="ECO:0007669"/>
    <property type="project" value="InterPro"/>
</dbReference>
<dbReference type="Pfam" id="PF00202">
    <property type="entry name" value="Aminotran_3"/>
    <property type="match status" value="1"/>
</dbReference>